<dbReference type="Proteomes" id="UP001272242">
    <property type="component" value="Unassembled WGS sequence"/>
</dbReference>
<keyword evidence="4" id="KW-1185">Reference proteome</keyword>
<feature type="signal peptide" evidence="2">
    <location>
        <begin position="1"/>
        <end position="22"/>
    </location>
</feature>
<dbReference type="RefSeq" id="WP_320687318.1">
    <property type="nucleotide sequence ID" value="NZ_JAXBLV010000184.1"/>
</dbReference>
<evidence type="ECO:0000313" key="3">
    <source>
        <dbReference type="EMBL" id="MDY3560793.1"/>
    </source>
</evidence>
<organism evidence="3 4">
    <name type="scientific">Gemmata algarum</name>
    <dbReference type="NCBI Taxonomy" id="2975278"/>
    <lineage>
        <taxon>Bacteria</taxon>
        <taxon>Pseudomonadati</taxon>
        <taxon>Planctomycetota</taxon>
        <taxon>Planctomycetia</taxon>
        <taxon>Gemmatales</taxon>
        <taxon>Gemmataceae</taxon>
        <taxon>Gemmata</taxon>
    </lineage>
</organism>
<protein>
    <submittedName>
        <fullName evidence="3">DUF1579 domain-containing protein</fullName>
    </submittedName>
</protein>
<accession>A0ABU5EZR1</accession>
<comment type="caution">
    <text evidence="3">The sequence shown here is derived from an EMBL/GenBank/DDBJ whole genome shotgun (WGS) entry which is preliminary data.</text>
</comment>
<dbReference type="EMBL" id="JAXBLV010000184">
    <property type="protein sequence ID" value="MDY3560793.1"/>
    <property type="molecule type" value="Genomic_DNA"/>
</dbReference>
<feature type="compositionally biased region" description="Basic and acidic residues" evidence="1">
    <location>
        <begin position="27"/>
        <end position="39"/>
    </location>
</feature>
<keyword evidence="2" id="KW-0732">Signal</keyword>
<reference evidence="4" key="1">
    <citation type="journal article" date="2023" name="Mar. Drugs">
        <title>Gemmata algarum, a Novel Planctomycete Isolated from an Algal Mat, Displays Antimicrobial Activity.</title>
        <authorList>
            <person name="Kumar G."/>
            <person name="Kallscheuer N."/>
            <person name="Kashif M."/>
            <person name="Ahamad S."/>
            <person name="Jagadeeshwari U."/>
            <person name="Pannikurungottu S."/>
            <person name="Haufschild T."/>
            <person name="Kabuu M."/>
            <person name="Sasikala C."/>
            <person name="Jogler C."/>
            <person name="Ramana C."/>
        </authorList>
    </citation>
    <scope>NUCLEOTIDE SEQUENCE [LARGE SCALE GENOMIC DNA]</scope>
    <source>
        <strain evidence="4">JC673</strain>
    </source>
</reference>
<evidence type="ECO:0000313" key="4">
    <source>
        <dbReference type="Proteomes" id="UP001272242"/>
    </source>
</evidence>
<feature type="chain" id="PRO_5047298477" evidence="2">
    <location>
        <begin position="23"/>
        <end position="204"/>
    </location>
</feature>
<evidence type="ECO:0000256" key="2">
    <source>
        <dbReference type="SAM" id="SignalP"/>
    </source>
</evidence>
<evidence type="ECO:0000256" key="1">
    <source>
        <dbReference type="SAM" id="MobiDB-lite"/>
    </source>
</evidence>
<gene>
    <name evidence="3" type="ORF">R5W23_002039</name>
</gene>
<name>A0ABU5EZR1_9BACT</name>
<dbReference type="Pfam" id="PF07617">
    <property type="entry name" value="DUF1579"/>
    <property type="match status" value="1"/>
</dbReference>
<dbReference type="InterPro" id="IPR011473">
    <property type="entry name" value="DUF1579"/>
</dbReference>
<sequence>MSRARSPLAAAGFLTLALLAAAAVSQEPKKAAPVPKKDPQQAVEPKSAPGEGQKFLAKFVGDWAVAKKFYPRDGGEPRATKGTCKQEMTHGGRFLRSEFEFEADAGKSTGTGVIGFEPETGLFTSTWIDSRQTQMSFRKSREKFAGEKIELFGAVLGAEPTARKSKTVTTLEDEGKKIVHRQYSIGTDGMERLMMELVLTKQAK</sequence>
<proteinExistence type="predicted"/>
<feature type="region of interest" description="Disordered" evidence="1">
    <location>
        <begin position="27"/>
        <end position="49"/>
    </location>
</feature>